<keyword evidence="4" id="KW-1185">Reference proteome</keyword>
<dbReference type="VEuPathDB" id="TriTrypDB:TEOVI_000692300"/>
<evidence type="ECO:0000259" key="2">
    <source>
        <dbReference type="PROSITE" id="PS50195"/>
    </source>
</evidence>
<dbReference type="Gene3D" id="3.30.1520.10">
    <property type="entry name" value="Phox-like domain"/>
    <property type="match status" value="1"/>
</dbReference>
<dbReference type="InterPro" id="IPR036871">
    <property type="entry name" value="PX_dom_sf"/>
</dbReference>
<dbReference type="SUPFAM" id="SSF64268">
    <property type="entry name" value="PX domain"/>
    <property type="match status" value="1"/>
</dbReference>
<evidence type="ECO:0000313" key="3">
    <source>
        <dbReference type="EMBL" id="SCU65490.1"/>
    </source>
</evidence>
<keyword evidence="1" id="KW-0175">Coiled coil</keyword>
<dbReference type="SUPFAM" id="SSF103657">
    <property type="entry name" value="BAR/IMD domain-like"/>
    <property type="match status" value="1"/>
</dbReference>
<dbReference type="PANTHER" id="PTHR10555:SF170">
    <property type="entry name" value="FI18122P1"/>
    <property type="match status" value="1"/>
</dbReference>
<accession>A0A1G4I1C1</accession>
<dbReference type="PANTHER" id="PTHR10555">
    <property type="entry name" value="SORTING NEXIN"/>
    <property type="match status" value="1"/>
</dbReference>
<evidence type="ECO:0000256" key="1">
    <source>
        <dbReference type="SAM" id="Coils"/>
    </source>
</evidence>
<dbReference type="Pfam" id="PF00787">
    <property type="entry name" value="PX"/>
    <property type="match status" value="1"/>
</dbReference>
<name>A0A1G4I1C1_TRYEQ</name>
<dbReference type="Gene3D" id="1.20.1270.60">
    <property type="entry name" value="Arfaptin homology (AH) domain/BAR domain"/>
    <property type="match status" value="1"/>
</dbReference>
<dbReference type="GeneID" id="92380857"/>
<proteinExistence type="predicted"/>
<dbReference type="RefSeq" id="XP_067077086.1">
    <property type="nucleotide sequence ID" value="XM_067220985.1"/>
</dbReference>
<organism evidence="3 4">
    <name type="scientific">Trypanosoma equiperdum</name>
    <dbReference type="NCBI Taxonomy" id="5694"/>
    <lineage>
        <taxon>Eukaryota</taxon>
        <taxon>Discoba</taxon>
        <taxon>Euglenozoa</taxon>
        <taxon>Kinetoplastea</taxon>
        <taxon>Metakinetoplastina</taxon>
        <taxon>Trypanosomatida</taxon>
        <taxon>Trypanosomatidae</taxon>
        <taxon>Trypanosoma</taxon>
    </lineage>
</organism>
<dbReference type="EMBL" id="CZPT02000307">
    <property type="protein sequence ID" value="SCU65490.1"/>
    <property type="molecule type" value="Genomic_DNA"/>
</dbReference>
<reference evidence="3" key="1">
    <citation type="submission" date="2016-09" db="EMBL/GenBank/DDBJ databases">
        <authorList>
            <person name="Hebert L."/>
            <person name="Moumen B."/>
        </authorList>
    </citation>
    <scope>NUCLEOTIDE SEQUENCE [LARGE SCALE GENOMIC DNA]</scope>
    <source>
        <strain evidence="3">OVI</strain>
    </source>
</reference>
<dbReference type="PROSITE" id="PS50195">
    <property type="entry name" value="PX"/>
    <property type="match status" value="1"/>
</dbReference>
<evidence type="ECO:0000313" key="4">
    <source>
        <dbReference type="Proteomes" id="UP000195570"/>
    </source>
</evidence>
<dbReference type="GO" id="GO:0035091">
    <property type="term" value="F:phosphatidylinositol binding"/>
    <property type="evidence" value="ECO:0007669"/>
    <property type="project" value="InterPro"/>
</dbReference>
<dbReference type="Pfam" id="PF09325">
    <property type="entry name" value="Vps5"/>
    <property type="match status" value="1"/>
</dbReference>
<dbReference type="InterPro" id="IPR001683">
    <property type="entry name" value="PX_dom"/>
</dbReference>
<dbReference type="GO" id="GO:0005768">
    <property type="term" value="C:endosome"/>
    <property type="evidence" value="ECO:0007669"/>
    <property type="project" value="TreeGrafter"/>
</dbReference>
<sequence length="439" mass="50368">MSENVFEFRVLEPEERKGGGALDLAYWMYRIRTSTTLPMYPRKEMEVVRRYNDFVWFRTQLCEAYPYCIIPPIPEKEVHGTFNKIVGSASQSATRTRDYRQRALKKFLTRVGAHPRLRTAQLLQEFLEMDETEWERRMQAPVAGAGRSLRNSIGDSVGQVLSRTWNDAQTLEDAGAAYSQAVNNGAVDMTAWEGTRRYIKQLDESMKVLREQVQVLVDRRRNTSNSLHEFGVAFEKVAEVDGMVGQSSLTRVLSAVGQHNDQLSTLYVEHANDETKQVVETLSYYHGMCGSVRATLKHLLQSAHHVEALARQLEGLRAQRDKVLDQVGQAARRAKLENEISEQEQLLERARQELTDGEAIFKEEIHRFHRDKQYDIKTILKMFADLQIKYAGRLKQSWEKLSPLLTQGQPISDHLIKKRRMVGGRKGGEGGGEGRWRML</sequence>
<dbReference type="InterPro" id="IPR027267">
    <property type="entry name" value="AH/BAR_dom_sf"/>
</dbReference>
<dbReference type="SMART" id="SM00312">
    <property type="entry name" value="PX"/>
    <property type="match status" value="1"/>
</dbReference>
<protein>
    <submittedName>
        <fullName evidence="3">Autophagy-related protein 24</fullName>
    </submittedName>
</protein>
<dbReference type="Proteomes" id="UP000195570">
    <property type="component" value="Unassembled WGS sequence"/>
</dbReference>
<dbReference type="AlphaFoldDB" id="A0A1G4I1C1"/>
<gene>
    <name evidence="3" type="ORF">TEOVI_000692300</name>
</gene>
<feature type="coiled-coil region" evidence="1">
    <location>
        <begin position="306"/>
        <end position="360"/>
    </location>
</feature>
<comment type="caution">
    <text evidence="3">The sequence shown here is derived from an EMBL/GenBank/DDBJ whole genome shotgun (WGS) entry which is preliminary data.</text>
</comment>
<dbReference type="InterPro" id="IPR015404">
    <property type="entry name" value="Vps5_C"/>
</dbReference>
<dbReference type="CDD" id="cd07596">
    <property type="entry name" value="BAR_SNX"/>
    <property type="match status" value="1"/>
</dbReference>
<feature type="domain" description="PX" evidence="2">
    <location>
        <begin position="7"/>
        <end position="134"/>
    </location>
</feature>